<dbReference type="EMBL" id="GGEC01087778">
    <property type="protein sequence ID" value="MBX68262.1"/>
    <property type="molecule type" value="Transcribed_RNA"/>
</dbReference>
<reference evidence="1" key="1">
    <citation type="submission" date="2018-02" db="EMBL/GenBank/DDBJ databases">
        <title>Rhizophora mucronata_Transcriptome.</title>
        <authorList>
            <person name="Meera S.P."/>
            <person name="Sreeshan A."/>
            <person name="Augustine A."/>
        </authorList>
    </citation>
    <scope>NUCLEOTIDE SEQUENCE</scope>
    <source>
        <tissue evidence="1">Leaf</tissue>
    </source>
</reference>
<organism evidence="1">
    <name type="scientific">Rhizophora mucronata</name>
    <name type="common">Asiatic mangrove</name>
    <dbReference type="NCBI Taxonomy" id="61149"/>
    <lineage>
        <taxon>Eukaryota</taxon>
        <taxon>Viridiplantae</taxon>
        <taxon>Streptophyta</taxon>
        <taxon>Embryophyta</taxon>
        <taxon>Tracheophyta</taxon>
        <taxon>Spermatophyta</taxon>
        <taxon>Magnoliopsida</taxon>
        <taxon>eudicotyledons</taxon>
        <taxon>Gunneridae</taxon>
        <taxon>Pentapetalae</taxon>
        <taxon>rosids</taxon>
        <taxon>fabids</taxon>
        <taxon>Malpighiales</taxon>
        <taxon>Rhizophoraceae</taxon>
        <taxon>Rhizophora</taxon>
    </lineage>
</organism>
<accession>A0A2P2QMM8</accession>
<sequence length="45" mass="4924">MEVSSNLQNQLKGACGSVSKSWFLLNVAFRLTYNVIPAHTDVGLN</sequence>
<dbReference type="AlphaFoldDB" id="A0A2P2QMM8"/>
<evidence type="ECO:0000313" key="1">
    <source>
        <dbReference type="EMBL" id="MBX68262.1"/>
    </source>
</evidence>
<protein>
    <submittedName>
        <fullName evidence="1">Uncharacterized protein</fullName>
    </submittedName>
</protein>
<name>A0A2P2QMM8_RHIMU</name>
<proteinExistence type="predicted"/>